<dbReference type="AlphaFoldDB" id="A0A4R4Q5F0"/>
<keyword evidence="2" id="KW-1185">Reference proteome</keyword>
<sequence length="384" mass="42237">MDGRVRISWQDVGEANTVRVEYPDRPLTQVLEFTEAGAPNEAFANRLVDDNRVRVTVTTKKDGEQSTPTPSAWFDARWATHPVVQDATLLADGSVAMKWTQPAIGVDQTPNDPLDRPLSDEWLKITLTPAKGAKEEFLLPAGATEFTVPPRQRPMTLRMSSGNEWISWIPEGRWVRVGVMSAGMSVPALESYGRYLDIMSTLDLFYCDCAEHGESGITVQLQARANSSAPWKTYGRFGADTVDPVQTPMSSLGGRQYRLWVPAQKAHNGDITLSAATSTAAKSSRTVANMIITRFEPSRLLVGQTTKLNVRVQPAIDMTAALQSWNGKQWRYVRAVPLKKGIAIVPIKATRRGTTTFRIATPPVTVSGLPVLATTSKPFTLTIR</sequence>
<dbReference type="OrthoDB" id="3802043at2"/>
<evidence type="ECO:0000313" key="1">
    <source>
        <dbReference type="EMBL" id="TDC30122.1"/>
    </source>
</evidence>
<protein>
    <submittedName>
        <fullName evidence="1">Uncharacterized protein</fullName>
    </submittedName>
</protein>
<accession>A0A4R4Q5F0</accession>
<dbReference type="Proteomes" id="UP000295075">
    <property type="component" value="Unassembled WGS sequence"/>
</dbReference>
<organism evidence="1 2">
    <name type="scientific">Kribbella albertanoniae</name>
    <dbReference type="NCBI Taxonomy" id="1266829"/>
    <lineage>
        <taxon>Bacteria</taxon>
        <taxon>Bacillati</taxon>
        <taxon>Actinomycetota</taxon>
        <taxon>Actinomycetes</taxon>
        <taxon>Propionibacteriales</taxon>
        <taxon>Kribbellaceae</taxon>
        <taxon>Kribbella</taxon>
    </lineage>
</organism>
<evidence type="ECO:0000313" key="2">
    <source>
        <dbReference type="Proteomes" id="UP000295075"/>
    </source>
</evidence>
<reference evidence="1 2" key="1">
    <citation type="submission" date="2019-03" db="EMBL/GenBank/DDBJ databases">
        <title>Draft genome sequences of novel Actinobacteria.</title>
        <authorList>
            <person name="Sahin N."/>
            <person name="Ay H."/>
            <person name="Saygin H."/>
        </authorList>
    </citation>
    <scope>NUCLEOTIDE SEQUENCE [LARGE SCALE GENOMIC DNA]</scope>
    <source>
        <strain evidence="1 2">JCM 30547</strain>
    </source>
</reference>
<proteinExistence type="predicted"/>
<dbReference type="EMBL" id="SMKA01000050">
    <property type="protein sequence ID" value="TDC30122.1"/>
    <property type="molecule type" value="Genomic_DNA"/>
</dbReference>
<comment type="caution">
    <text evidence="1">The sequence shown here is derived from an EMBL/GenBank/DDBJ whole genome shotgun (WGS) entry which is preliminary data.</text>
</comment>
<gene>
    <name evidence="1" type="ORF">E1261_14155</name>
</gene>
<name>A0A4R4Q5F0_9ACTN</name>